<dbReference type="InterPro" id="IPR036047">
    <property type="entry name" value="F-box-like_dom_sf"/>
</dbReference>
<dbReference type="EMBL" id="CM003528">
    <property type="protein sequence ID" value="RCV05062.1"/>
    <property type="molecule type" value="Genomic_DNA"/>
</dbReference>
<dbReference type="Gene3D" id="3.80.10.10">
    <property type="entry name" value="Ribonuclease Inhibitor"/>
    <property type="match status" value="1"/>
</dbReference>
<sequence length="394" mass="44785">MSPRDDAAAKRDRLSALPDDLLHRILRPLEARQAARHLSLLSRRWRRVWASSPFVTLKDKDSAGSERFVNNLLLLRDPLDLQVFCLQNWHRGLRVLELALRGANAIGLPDRVFTCATLEEISLSSRARDFIAPKSAVCLPRLKKLHLENVQIDPSAVEKLNSGWPSLEDLNLYQCWLGSFKISSESLKTLSITACVYDEIHVSAPNAGSLKITVSRRVYLSAMPSLVSAWVHCVGAADHLAPCAYDLIAALCNAQRLELFRFDVLLQDIVHKPATEGLSLSNLKSLYVGEWLVTDFYNALAFFIQRVLLIWLLFPWINGRTCIKVQWDRSLPKSLSRETKPSADGKLKLLPPLPRNLETLWIRLSKGDDVEEFRKMRSALKEKTKPREMEVVWF</sequence>
<feature type="domain" description="F-box" evidence="1">
    <location>
        <begin position="11"/>
        <end position="48"/>
    </location>
</feature>
<dbReference type="SUPFAM" id="SSF52047">
    <property type="entry name" value="RNI-like"/>
    <property type="match status" value="1"/>
</dbReference>
<dbReference type="OrthoDB" id="659824at2759"/>
<dbReference type="PANTHER" id="PTHR34223">
    <property type="entry name" value="OS11G0201299 PROTEIN"/>
    <property type="match status" value="1"/>
</dbReference>
<dbReference type="Pfam" id="PF24758">
    <property type="entry name" value="LRR_At5g56370"/>
    <property type="match status" value="1"/>
</dbReference>
<dbReference type="InterPro" id="IPR032675">
    <property type="entry name" value="LRR_dom_sf"/>
</dbReference>
<reference evidence="2" key="1">
    <citation type="journal article" date="2012" name="Nat. Biotechnol.">
        <title>Reference genome sequence of the model plant Setaria.</title>
        <authorList>
            <person name="Bennetzen J.L."/>
            <person name="Schmutz J."/>
            <person name="Wang H."/>
            <person name="Percifield R."/>
            <person name="Hawkins J."/>
            <person name="Pontaroli A.C."/>
            <person name="Estep M."/>
            <person name="Feng L."/>
            <person name="Vaughn J.N."/>
            <person name="Grimwood J."/>
            <person name="Jenkins J."/>
            <person name="Barry K."/>
            <person name="Lindquist E."/>
            <person name="Hellsten U."/>
            <person name="Deshpande S."/>
            <person name="Wang X."/>
            <person name="Wu X."/>
            <person name="Mitros T."/>
            <person name="Triplett J."/>
            <person name="Yang X."/>
            <person name="Ye C.Y."/>
            <person name="Mauro-Herrera M."/>
            <person name="Wang L."/>
            <person name="Li P."/>
            <person name="Sharma M."/>
            <person name="Sharma R."/>
            <person name="Ronald P.C."/>
            <person name="Panaud O."/>
            <person name="Kellogg E.A."/>
            <person name="Brutnell T.P."/>
            <person name="Doust A.N."/>
            <person name="Tuskan G.A."/>
            <person name="Rokhsar D."/>
            <person name="Devos K.M."/>
        </authorList>
    </citation>
    <scope>NUCLEOTIDE SEQUENCE [LARGE SCALE GENOMIC DNA]</scope>
    <source>
        <strain evidence="2">Yugu1</strain>
    </source>
</reference>
<name>A0A368PHD4_SETIT</name>
<dbReference type="Gene3D" id="1.20.1280.50">
    <property type="match status" value="1"/>
</dbReference>
<dbReference type="PROSITE" id="PS50181">
    <property type="entry name" value="FBOX"/>
    <property type="match status" value="1"/>
</dbReference>
<reference evidence="2" key="2">
    <citation type="submission" date="2015-07" db="EMBL/GenBank/DDBJ databases">
        <authorList>
            <person name="Noorani M."/>
        </authorList>
    </citation>
    <scope>NUCLEOTIDE SEQUENCE</scope>
    <source>
        <strain evidence="2">Yugu1</strain>
    </source>
</reference>
<dbReference type="Pfam" id="PF00646">
    <property type="entry name" value="F-box"/>
    <property type="match status" value="1"/>
</dbReference>
<protein>
    <recommendedName>
        <fullName evidence="1">F-box domain-containing protein</fullName>
    </recommendedName>
</protein>
<dbReference type="SUPFAM" id="SSF81383">
    <property type="entry name" value="F-box domain"/>
    <property type="match status" value="1"/>
</dbReference>
<dbReference type="PANTHER" id="PTHR34223:SF67">
    <property type="entry name" value="F-BOX DOMAIN-CONTAINING PROTEIN"/>
    <property type="match status" value="1"/>
</dbReference>
<gene>
    <name evidence="2" type="ORF">SETIT_1G051400v2</name>
</gene>
<dbReference type="InterPro" id="IPR053197">
    <property type="entry name" value="F-box_SCFL_complex_component"/>
</dbReference>
<dbReference type="InterPro" id="IPR001810">
    <property type="entry name" value="F-box_dom"/>
</dbReference>
<organism evidence="2">
    <name type="scientific">Setaria italica</name>
    <name type="common">Foxtail millet</name>
    <name type="synonym">Panicum italicum</name>
    <dbReference type="NCBI Taxonomy" id="4555"/>
    <lineage>
        <taxon>Eukaryota</taxon>
        <taxon>Viridiplantae</taxon>
        <taxon>Streptophyta</taxon>
        <taxon>Embryophyta</taxon>
        <taxon>Tracheophyta</taxon>
        <taxon>Spermatophyta</taxon>
        <taxon>Magnoliopsida</taxon>
        <taxon>Liliopsida</taxon>
        <taxon>Poales</taxon>
        <taxon>Poaceae</taxon>
        <taxon>PACMAD clade</taxon>
        <taxon>Panicoideae</taxon>
        <taxon>Panicodae</taxon>
        <taxon>Paniceae</taxon>
        <taxon>Cenchrinae</taxon>
        <taxon>Setaria</taxon>
    </lineage>
</organism>
<proteinExistence type="predicted"/>
<dbReference type="AlphaFoldDB" id="A0A368PHD4"/>
<evidence type="ECO:0000313" key="2">
    <source>
        <dbReference type="EMBL" id="RCV05062.1"/>
    </source>
</evidence>
<accession>A0A368PHD4</accession>
<dbReference type="InterPro" id="IPR055411">
    <property type="entry name" value="LRR_FXL15/At3g58940/PEG3-like"/>
</dbReference>
<evidence type="ECO:0000259" key="1">
    <source>
        <dbReference type="PROSITE" id="PS50181"/>
    </source>
</evidence>
<dbReference type="STRING" id="4555.A0A368PHD4"/>